<dbReference type="EMBL" id="RKIK01000056">
    <property type="protein sequence ID" value="ROV58960.1"/>
    <property type="molecule type" value="Genomic_DNA"/>
</dbReference>
<accession>A0A3N3DX72</accession>
<organism evidence="2 3">
    <name type="scientific">Vibrio ponticus</name>
    <dbReference type="NCBI Taxonomy" id="265668"/>
    <lineage>
        <taxon>Bacteria</taxon>
        <taxon>Pseudomonadati</taxon>
        <taxon>Pseudomonadota</taxon>
        <taxon>Gammaproteobacteria</taxon>
        <taxon>Vibrionales</taxon>
        <taxon>Vibrionaceae</taxon>
        <taxon>Vibrio</taxon>
    </lineage>
</organism>
<evidence type="ECO:0000259" key="1">
    <source>
        <dbReference type="Pfam" id="PF00563"/>
    </source>
</evidence>
<dbReference type="AlphaFoldDB" id="A0A3N3DX72"/>
<evidence type="ECO:0000313" key="3">
    <source>
        <dbReference type="Proteomes" id="UP000278792"/>
    </source>
</evidence>
<dbReference type="InterPro" id="IPR001633">
    <property type="entry name" value="EAL_dom"/>
</dbReference>
<proteinExistence type="predicted"/>
<dbReference type="SUPFAM" id="SSF141868">
    <property type="entry name" value="EAL domain-like"/>
    <property type="match status" value="1"/>
</dbReference>
<reference evidence="2 3" key="1">
    <citation type="submission" date="2018-11" db="EMBL/GenBank/DDBJ databases">
        <title>Vibrio ponticus strain CAIM 1751 pathogenic for the snapper Lutjanus guttatus.</title>
        <authorList>
            <person name="Soto-Rodriguez S."/>
            <person name="Lozano-Olvera R."/>
            <person name="Gomez-Gil B."/>
        </authorList>
    </citation>
    <scope>NUCLEOTIDE SEQUENCE [LARGE SCALE GENOMIC DNA]</scope>
    <source>
        <strain evidence="2 3">CAIM 1751</strain>
    </source>
</reference>
<dbReference type="InterPro" id="IPR035919">
    <property type="entry name" value="EAL_sf"/>
</dbReference>
<gene>
    <name evidence="2" type="ORF">EGH82_15880</name>
</gene>
<dbReference type="Pfam" id="PF00563">
    <property type="entry name" value="EAL"/>
    <property type="match status" value="1"/>
</dbReference>
<evidence type="ECO:0000313" key="2">
    <source>
        <dbReference type="EMBL" id="ROV58960.1"/>
    </source>
</evidence>
<protein>
    <submittedName>
        <fullName evidence="2">EAL domain-containing protein</fullName>
    </submittedName>
</protein>
<sequence>MIFTIYDAEKTITITKKHMSRLKVIYSKNSIHVSNESVFAKFEPVFQGIYNSKSNTVAYYEVSLQLSYQSGEEFSHTDVFEIIDETTLKLMTLSLLRFIDAKSLSAPVVINTPLSSLCDAEFVEKLLEFAYLDYAISVSEINAQINQNTLKKSIASLKHAGIKLWLNHYHPESSCHNTTLGVVPWDAIKVGQDLTKQLAIQHGMLQSLHFALLPFVSHSVIFDGIDNASVAEQIRPLNTMIQGVYCQYPTTWSELINTKQERDNEAVKHPLNYPVSASHHYHSEILV</sequence>
<comment type="caution">
    <text evidence="2">The sequence shown here is derived from an EMBL/GenBank/DDBJ whole genome shotgun (WGS) entry which is preliminary data.</text>
</comment>
<dbReference type="Proteomes" id="UP000278792">
    <property type="component" value="Unassembled WGS sequence"/>
</dbReference>
<feature type="domain" description="EAL" evidence="1">
    <location>
        <begin position="41"/>
        <end position="246"/>
    </location>
</feature>
<dbReference type="Gene3D" id="3.20.20.450">
    <property type="entry name" value="EAL domain"/>
    <property type="match status" value="1"/>
</dbReference>
<name>A0A3N3DX72_9VIBR</name>